<protein>
    <submittedName>
        <fullName evidence="2">Dehydrogenase/reductase SDR family member 8</fullName>
    </submittedName>
</protein>
<dbReference type="PANTHER" id="PTHR43550">
    <property type="entry name" value="3-KETODIHYDROSPHINGOSINE REDUCTASE"/>
    <property type="match status" value="1"/>
</dbReference>
<dbReference type="Gene3D" id="3.40.50.720">
    <property type="entry name" value="NAD(P)-binding Rossmann-like Domain"/>
    <property type="match status" value="1"/>
</dbReference>
<reference evidence="2 3" key="1">
    <citation type="submission" date="2019-04" db="EMBL/GenBank/DDBJ databases">
        <title>High contiguity whole genome sequence and gene annotation resource for two Venturia nashicola isolates.</title>
        <authorList>
            <person name="Prokchorchik M."/>
            <person name="Won K."/>
            <person name="Lee Y."/>
            <person name="Choi E.D."/>
            <person name="Segonzac C."/>
            <person name="Sohn K.H."/>
        </authorList>
    </citation>
    <scope>NUCLEOTIDE SEQUENCE [LARGE SCALE GENOMIC DNA]</scope>
    <source>
        <strain evidence="2 3">PRI2</strain>
    </source>
</reference>
<dbReference type="InterPro" id="IPR036291">
    <property type="entry name" value="NAD(P)-bd_dom_sf"/>
</dbReference>
<dbReference type="Pfam" id="PF00106">
    <property type="entry name" value="adh_short"/>
    <property type="match status" value="1"/>
</dbReference>
<proteinExistence type="predicted"/>
<keyword evidence="3" id="KW-1185">Reference proteome</keyword>
<dbReference type="InterPro" id="IPR020904">
    <property type="entry name" value="Sc_DH/Rdtase_CS"/>
</dbReference>
<dbReference type="EMBL" id="SNSC02000018">
    <property type="protein sequence ID" value="TID16582.1"/>
    <property type="molecule type" value="Genomic_DNA"/>
</dbReference>
<evidence type="ECO:0000313" key="3">
    <source>
        <dbReference type="Proteomes" id="UP000298493"/>
    </source>
</evidence>
<dbReference type="Proteomes" id="UP000298493">
    <property type="component" value="Unassembled WGS sequence"/>
</dbReference>
<organism evidence="2 3">
    <name type="scientific">Venturia nashicola</name>
    <dbReference type="NCBI Taxonomy" id="86259"/>
    <lineage>
        <taxon>Eukaryota</taxon>
        <taxon>Fungi</taxon>
        <taxon>Dikarya</taxon>
        <taxon>Ascomycota</taxon>
        <taxon>Pezizomycotina</taxon>
        <taxon>Dothideomycetes</taxon>
        <taxon>Pleosporomycetidae</taxon>
        <taxon>Venturiales</taxon>
        <taxon>Venturiaceae</taxon>
        <taxon>Venturia</taxon>
    </lineage>
</organism>
<dbReference type="AlphaFoldDB" id="A0A4Z1NTI4"/>
<accession>A0A4Z1NTI4</accession>
<dbReference type="GO" id="GO:0030148">
    <property type="term" value="P:sphingolipid biosynthetic process"/>
    <property type="evidence" value="ECO:0007669"/>
    <property type="project" value="TreeGrafter"/>
</dbReference>
<keyword evidence="1" id="KW-0521">NADP</keyword>
<comment type="caution">
    <text evidence="2">The sequence shown here is derived from an EMBL/GenBank/DDBJ whole genome shotgun (WGS) entry which is preliminary data.</text>
</comment>
<dbReference type="InterPro" id="IPR002347">
    <property type="entry name" value="SDR_fam"/>
</dbReference>
<dbReference type="PANTHER" id="PTHR43550:SF2">
    <property type="entry name" value="SHORT-CHAIN DEHYDROGENASE_REDUCTASE 2-RELATED"/>
    <property type="match status" value="1"/>
</dbReference>
<name>A0A4Z1NTI4_9PEZI</name>
<dbReference type="SUPFAM" id="SSF51735">
    <property type="entry name" value="NAD(P)-binding Rossmann-fold domains"/>
    <property type="match status" value="1"/>
</dbReference>
<evidence type="ECO:0000256" key="1">
    <source>
        <dbReference type="ARBA" id="ARBA00022857"/>
    </source>
</evidence>
<dbReference type="GO" id="GO:0005789">
    <property type="term" value="C:endoplasmic reticulum membrane"/>
    <property type="evidence" value="ECO:0007669"/>
    <property type="project" value="TreeGrafter"/>
</dbReference>
<dbReference type="PROSITE" id="PS00061">
    <property type="entry name" value="ADH_SHORT"/>
    <property type="match status" value="1"/>
</dbReference>
<gene>
    <name evidence="2" type="ORF">E6O75_ATG11700</name>
</gene>
<dbReference type="STRING" id="86259.A0A4Z1NTI4"/>
<sequence>MGEVWREEEKPSHVASTASVASFVTCCGLVDYAASKAAAMALNEGLQQELKHRYNAPEIKTSIAHPIYVKTPLVTSCAKSLEESKAVQIGLANAILKQIGVEEVPVQ</sequence>
<dbReference type="GO" id="GO:0047560">
    <property type="term" value="F:3-dehydrosphinganine reductase activity"/>
    <property type="evidence" value="ECO:0007669"/>
    <property type="project" value="TreeGrafter"/>
</dbReference>
<evidence type="ECO:0000313" key="2">
    <source>
        <dbReference type="EMBL" id="TID16582.1"/>
    </source>
</evidence>
<dbReference type="GO" id="GO:0006666">
    <property type="term" value="P:3-keto-sphinganine metabolic process"/>
    <property type="evidence" value="ECO:0007669"/>
    <property type="project" value="TreeGrafter"/>
</dbReference>